<feature type="transmembrane region" description="Helical" evidence="5">
    <location>
        <begin position="34"/>
        <end position="56"/>
    </location>
</feature>
<dbReference type="eggNOG" id="COG3736">
    <property type="taxonomic scope" value="Bacteria"/>
</dbReference>
<dbReference type="InterPro" id="IPR032710">
    <property type="entry name" value="NTF2-like_dom_sf"/>
</dbReference>
<organism evidence="7 8">
    <name type="scientific">Xylella fastidiosa (strain 9a5c)</name>
    <dbReference type="NCBI Taxonomy" id="160492"/>
    <lineage>
        <taxon>Bacteria</taxon>
        <taxon>Pseudomonadati</taxon>
        <taxon>Pseudomonadota</taxon>
        <taxon>Gammaproteobacteria</taxon>
        <taxon>Lysobacterales</taxon>
        <taxon>Lysobacteraceae</taxon>
        <taxon>Xylella</taxon>
    </lineage>
</organism>
<dbReference type="RefSeq" id="WP_010895209.1">
    <property type="nucleotide sequence ID" value="NC_002490.1"/>
</dbReference>
<keyword evidence="3 5" id="KW-1133">Transmembrane helix</keyword>
<evidence type="ECO:0000256" key="4">
    <source>
        <dbReference type="ARBA" id="ARBA00023136"/>
    </source>
</evidence>
<dbReference type="EMBL" id="AE003851">
    <property type="protein sequence ID" value="AAF85581.1"/>
    <property type="molecule type" value="Genomic_DNA"/>
</dbReference>
<geneLocation type="plasmid" evidence="7 8">
    <name>pXF51</name>
</geneLocation>
<dbReference type="GO" id="GO:0030255">
    <property type="term" value="P:protein secretion by the type IV secretion system"/>
    <property type="evidence" value="ECO:0007669"/>
    <property type="project" value="InterPro"/>
</dbReference>
<dbReference type="AlphaFoldDB" id="Q9PHJ3"/>
<keyword evidence="7" id="KW-0614">Plasmid</keyword>
<evidence type="ECO:0000313" key="8">
    <source>
        <dbReference type="Proteomes" id="UP000000812"/>
    </source>
</evidence>
<protein>
    <submittedName>
        <fullName evidence="7">Conjugal transfer protein</fullName>
    </submittedName>
</protein>
<evidence type="ECO:0000256" key="5">
    <source>
        <dbReference type="SAM" id="Phobius"/>
    </source>
</evidence>
<comment type="subcellular location">
    <subcellularLocation>
        <location evidence="1">Membrane</location>
        <topology evidence="1">Single-pass membrane protein</topology>
    </subcellularLocation>
</comment>
<name>Q9PHJ3_XYLFA</name>
<dbReference type="Proteomes" id="UP000000812">
    <property type="component" value="Plasmid pXF51"/>
</dbReference>
<feature type="domain" description="Bacterial virulence protein VirB8" evidence="6">
    <location>
        <begin position="17"/>
        <end position="223"/>
    </location>
</feature>
<evidence type="ECO:0000313" key="7">
    <source>
        <dbReference type="EMBL" id="AAF85581.1"/>
    </source>
</evidence>
<dbReference type="CDD" id="cd16424">
    <property type="entry name" value="VirB8"/>
    <property type="match status" value="1"/>
</dbReference>
<dbReference type="Gene3D" id="3.10.450.230">
    <property type="entry name" value="VirB8 protein"/>
    <property type="match status" value="1"/>
</dbReference>
<evidence type="ECO:0000256" key="3">
    <source>
        <dbReference type="ARBA" id="ARBA00022989"/>
    </source>
</evidence>
<keyword evidence="4 5" id="KW-0472">Membrane</keyword>
<evidence type="ECO:0000256" key="2">
    <source>
        <dbReference type="ARBA" id="ARBA00022692"/>
    </source>
</evidence>
<dbReference type="SUPFAM" id="SSF54427">
    <property type="entry name" value="NTF2-like"/>
    <property type="match status" value="1"/>
</dbReference>
<evidence type="ECO:0000259" key="6">
    <source>
        <dbReference type="Pfam" id="PF04335"/>
    </source>
</evidence>
<dbReference type="InterPro" id="IPR007430">
    <property type="entry name" value="VirB8"/>
</dbReference>
<keyword evidence="2 5" id="KW-0812">Transmembrane</keyword>
<dbReference type="PIRSF" id="PIRSF003299">
    <property type="entry name" value="VirB8_PtlE"/>
    <property type="match status" value="1"/>
</dbReference>
<proteinExistence type="predicted"/>
<sequence>MKSNVDKKDFDNYLKEARTWETDKVHDLLKSRKTAWWVAGASAAIAFVAVLAVAALTPLKTTEPYVIRVNNNTGAVDVVKAMKEGKTNYDEAINKYFVQWYVRYRESYSRELAEDYYSYVGIFSNDVEQQKYSAAFNPKNPQSPLNIYGTYAKVKIDIQSTSFIHSNVALVRYTKKVERGLDQPQITHWLATITFKYLNTPMKEKDRGINPLGFQVSEYRNDPDAAVNNINTPDNNGQTAPQIVTPAEAVPGVAAFPSATTPAPVPVVPSVKQ</sequence>
<dbReference type="InterPro" id="IPR026264">
    <property type="entry name" value="VirB8/PtlE"/>
</dbReference>
<reference evidence="7 8" key="1">
    <citation type="journal article" date="2000" name="Nature">
        <title>The genome sequence of the plant pathogen Xylella fastidiosa.</title>
        <authorList>
            <person name="Simpson A.J."/>
            <person name="Reinach F.C."/>
            <person name="Arruda P."/>
            <person name="Abreu F.A."/>
            <person name="Acencio M."/>
            <person name="Alvarenga R."/>
            <person name="Alves L.M."/>
            <person name="Araya J.E."/>
            <person name="Baia G.S."/>
            <person name="Baptista C.S."/>
            <person name="Barros M.H."/>
            <person name="Bonaccorsi E.D."/>
            <person name="Bordin S."/>
            <person name="Bove J.M."/>
            <person name="Briones M.R."/>
            <person name="Bueno M.R."/>
            <person name="Camargo A.A."/>
            <person name="Camargo L.E."/>
            <person name="Carraro D.M."/>
            <person name="Carrer H."/>
            <person name="Colauto N.B."/>
            <person name="Colombo C."/>
            <person name="Costa F.F."/>
            <person name="Costa M.C."/>
            <person name="Costa-Neto C.M."/>
            <person name="Coutinho L.L."/>
            <person name="Cristofani M."/>
            <person name="Dias-Neto E."/>
            <person name="Docena C."/>
            <person name="El-Dorry H."/>
            <person name="Facincani A.P."/>
            <person name="Ferreira A.J."/>
            <person name="Ferreira V.C."/>
            <person name="Ferro J.A."/>
            <person name="Fraga J.S."/>
            <person name="Franca S.C."/>
            <person name="Franco M.C."/>
            <person name="Frohme M."/>
            <person name="Furlan L.R."/>
            <person name="Garnier M."/>
            <person name="Goldman G.H."/>
            <person name="Goldman M.H."/>
            <person name="Gomes S.L."/>
            <person name="Gruber A."/>
            <person name="Ho P.L."/>
            <person name="Hoheisel J.D."/>
            <person name="Junqueira M.L."/>
            <person name="Kemper E.L."/>
            <person name="Kitajima J.P."/>
            <person name="Krieger J.E."/>
            <person name="Kuramae E.E."/>
            <person name="Laigret F."/>
            <person name="Lambais M.R."/>
            <person name="Leite L.C."/>
            <person name="Lemos E.G."/>
            <person name="Lemos M.V."/>
            <person name="Lopes S.A."/>
            <person name="Lopes C.R."/>
            <person name="Machado J.A."/>
            <person name="Machado M.A."/>
            <person name="Madeira A.M."/>
            <person name="Madeira H.M."/>
            <person name="Marino C.L."/>
            <person name="Marques M.V."/>
            <person name="Martins E.A."/>
            <person name="Martins E.M."/>
            <person name="Matsukuma A.Y."/>
            <person name="Menck C.F."/>
            <person name="Miracca E.C."/>
            <person name="Miyaki C.Y."/>
            <person name="Monteriro-Vitorello C.B."/>
            <person name="Moon D.H."/>
            <person name="Nagai M.A."/>
            <person name="Nascimento A.L."/>
            <person name="Netto L.E."/>
            <person name="Nhani A.Jr."/>
            <person name="Nobrega F.G."/>
            <person name="Nunes L.R."/>
            <person name="Oliveira M.A."/>
            <person name="de Oliveira M.C."/>
            <person name="de Oliveira R.C."/>
            <person name="Palmieri D.A."/>
            <person name="Paris A."/>
            <person name="Peixoto B.R."/>
            <person name="Pereira G.A."/>
            <person name="Pereira H.A.Jr."/>
            <person name="Pesquero J.B."/>
            <person name="Quaggio R.B."/>
            <person name="Roberto P.G."/>
            <person name="Rodrigues V."/>
            <person name="de M Rosa A.J."/>
            <person name="de Rosa V.E.Jr."/>
            <person name="de Sa R.G."/>
            <person name="Santelli R.V."/>
            <person name="Sawasaki H.E."/>
            <person name="da Silva A.C."/>
            <person name="da Silva A.M."/>
            <person name="da Silva F.R."/>
            <person name="da Silva W.A.Jr."/>
            <person name="da Silveira J.F."/>
            <person name="Silvestri M.L."/>
            <person name="Siqueira W.J."/>
            <person name="de Souza A.A."/>
            <person name="de Souza A.P."/>
            <person name="Terenzi M.F."/>
            <person name="Truffi D."/>
            <person name="Tsai S.M."/>
            <person name="Tsuhako M.H."/>
            <person name="Vallada H."/>
            <person name="Van Sluys M.A."/>
            <person name="Verjovski-Almeida S."/>
            <person name="Vettore A.L."/>
            <person name="Zago M.A."/>
            <person name="Zatz M."/>
            <person name="Meidanis J."/>
            <person name="Setubal J.C."/>
        </authorList>
    </citation>
    <scope>NUCLEOTIDE SEQUENCE [LARGE SCALE GENOMIC DNA]</scope>
    <source>
        <strain evidence="7 8">9a5c</strain>
        <plasmid evidence="8">Plasmid pXF51</plasmid>
    </source>
</reference>
<dbReference type="HOGENOM" id="CLU_068461_1_1_6"/>
<dbReference type="KEGG" id="xfa:XF_a0012"/>
<accession>Q9PHJ3</accession>
<dbReference type="GO" id="GO:0016020">
    <property type="term" value="C:membrane"/>
    <property type="evidence" value="ECO:0007669"/>
    <property type="project" value="UniProtKB-SubCell"/>
</dbReference>
<dbReference type="PIR" id="D82862">
    <property type="entry name" value="D82862"/>
</dbReference>
<gene>
    <name evidence="7" type="ordered locus">XF_a0012</name>
</gene>
<evidence type="ECO:0000256" key="1">
    <source>
        <dbReference type="ARBA" id="ARBA00004167"/>
    </source>
</evidence>
<dbReference type="Pfam" id="PF04335">
    <property type="entry name" value="VirB8"/>
    <property type="match status" value="1"/>
</dbReference>